<keyword evidence="1 7" id="KW-0690">Ribosome biogenesis</keyword>
<dbReference type="Pfam" id="PF13238">
    <property type="entry name" value="AAA_18"/>
    <property type="match status" value="1"/>
</dbReference>
<evidence type="ECO:0000313" key="9">
    <source>
        <dbReference type="Proteomes" id="UP000244722"/>
    </source>
</evidence>
<evidence type="ECO:0000256" key="5">
    <source>
        <dbReference type="ARBA" id="ARBA00022777"/>
    </source>
</evidence>
<keyword evidence="2 7" id="KW-0698">rRNA processing</keyword>
<comment type="catalytic activity">
    <reaction evidence="7">
        <text>ATP + H2O = ADP + phosphate + H(+)</text>
        <dbReference type="Rhea" id="RHEA:13065"/>
        <dbReference type="ChEBI" id="CHEBI:15377"/>
        <dbReference type="ChEBI" id="CHEBI:15378"/>
        <dbReference type="ChEBI" id="CHEBI:30616"/>
        <dbReference type="ChEBI" id="CHEBI:43474"/>
        <dbReference type="ChEBI" id="CHEBI:456216"/>
    </reaction>
</comment>
<keyword evidence="9" id="KW-1185">Reference proteome</keyword>
<feature type="binding site" evidence="7">
    <location>
        <position position="17"/>
    </location>
    <ligand>
        <name>ATP</name>
        <dbReference type="ChEBI" id="CHEBI:30616"/>
    </ligand>
</feature>
<gene>
    <name evidence="8" type="ORF">B9Z19DRAFT_999028</name>
</gene>
<keyword evidence="7" id="KW-0539">Nucleus</keyword>
<dbReference type="Proteomes" id="UP000244722">
    <property type="component" value="Unassembled WGS sequence"/>
</dbReference>
<dbReference type="InterPro" id="IPR027417">
    <property type="entry name" value="P-loop_NTPase"/>
</dbReference>
<keyword evidence="3 7" id="KW-0808">Transferase</keyword>
<comment type="similarity">
    <text evidence="7">Belongs to the adenylate kinase family. AK6 subfamily.</text>
</comment>
<keyword evidence="5 7" id="KW-0418">Kinase</keyword>
<evidence type="ECO:0000256" key="4">
    <source>
        <dbReference type="ARBA" id="ARBA00022741"/>
    </source>
</evidence>
<feature type="region of interest" description="NMPbind" evidence="7">
    <location>
        <begin position="37"/>
        <end position="60"/>
    </location>
</feature>
<name>A0A2T6ZGP4_TUBBO</name>
<dbReference type="Gene3D" id="3.40.50.300">
    <property type="entry name" value="P-loop containing nucleotide triphosphate hydrolases"/>
    <property type="match status" value="1"/>
</dbReference>
<proteinExistence type="inferred from homology"/>
<dbReference type="GO" id="GO:0005737">
    <property type="term" value="C:cytoplasm"/>
    <property type="evidence" value="ECO:0007669"/>
    <property type="project" value="UniProtKB-SubCell"/>
</dbReference>
<evidence type="ECO:0000256" key="3">
    <source>
        <dbReference type="ARBA" id="ARBA00022679"/>
    </source>
</evidence>
<dbReference type="EMBL" id="NESQ01000283">
    <property type="protein sequence ID" value="PUU74652.1"/>
    <property type="molecule type" value="Genomic_DNA"/>
</dbReference>
<evidence type="ECO:0000256" key="2">
    <source>
        <dbReference type="ARBA" id="ARBA00022552"/>
    </source>
</evidence>
<comment type="caution">
    <text evidence="8">The sequence shown here is derived from an EMBL/GenBank/DDBJ whole genome shotgun (WGS) entry which is preliminary data.</text>
</comment>
<sequence>MPRTKPNIIITGTPGVGKSCHCELLAQITELGLKHLSINSIVKERNCYDGYDDELKSHIVDEDKLLDEIEDEVKEGGCIIDWHILLLCYVRIQPFYMIGWRNGRYKKLQENLDAEIMQVILEEAREAYDEEVIIELRSDTTEEIDSNIDRISAWVKHWIQNNPEGV</sequence>
<keyword evidence="7" id="KW-0963">Cytoplasm</keyword>
<accession>A0A2T6ZGP4</accession>
<comment type="caution">
    <text evidence="7">Lacks conserved residue(s) required for the propagation of feature annotation.</text>
</comment>
<dbReference type="AlphaFoldDB" id="A0A2T6ZGP4"/>
<organism evidence="8 9">
    <name type="scientific">Tuber borchii</name>
    <name type="common">White truffle</name>
    <dbReference type="NCBI Taxonomy" id="42251"/>
    <lineage>
        <taxon>Eukaryota</taxon>
        <taxon>Fungi</taxon>
        <taxon>Dikarya</taxon>
        <taxon>Ascomycota</taxon>
        <taxon>Pezizomycotina</taxon>
        <taxon>Pezizomycetes</taxon>
        <taxon>Pezizales</taxon>
        <taxon>Tuberaceae</taxon>
        <taxon>Tuber</taxon>
    </lineage>
</organism>
<feature type="binding site" evidence="7">
    <location>
        <position position="19"/>
    </location>
    <ligand>
        <name>ATP</name>
        <dbReference type="ChEBI" id="CHEBI:30616"/>
    </ligand>
</feature>
<comment type="subunit">
    <text evidence="7">Interacts with small ribosomal subunit protein uS11. Not a structural component of 43S pre-ribosomes, but transiently interacts with them by binding to uS11.</text>
</comment>
<dbReference type="SUPFAM" id="SSF52540">
    <property type="entry name" value="P-loop containing nucleoside triphosphate hydrolases"/>
    <property type="match status" value="1"/>
</dbReference>
<dbReference type="GO" id="GO:0005524">
    <property type="term" value="F:ATP binding"/>
    <property type="evidence" value="ECO:0007669"/>
    <property type="project" value="UniProtKB-KW"/>
</dbReference>
<feature type="binding site" evidence="7">
    <location>
        <position position="101"/>
    </location>
    <ligand>
        <name>ATP</name>
        <dbReference type="ChEBI" id="CHEBI:30616"/>
    </ligand>
</feature>
<feature type="region of interest" description="LID" evidence="7">
    <location>
        <begin position="100"/>
        <end position="110"/>
    </location>
</feature>
<keyword evidence="6 7" id="KW-0067">ATP-binding</keyword>
<dbReference type="InterPro" id="IPR020618">
    <property type="entry name" value="Adenyl_kinase_AK6"/>
</dbReference>
<reference evidence="8 9" key="1">
    <citation type="submission" date="2017-04" db="EMBL/GenBank/DDBJ databases">
        <title>Draft genome sequence of Tuber borchii Vittad., a whitish edible truffle.</title>
        <authorList>
            <consortium name="DOE Joint Genome Institute"/>
            <person name="Murat C."/>
            <person name="Kuo A."/>
            <person name="Barry K.W."/>
            <person name="Clum A."/>
            <person name="Dockter R.B."/>
            <person name="Fauchery L."/>
            <person name="Iotti M."/>
            <person name="Kohler A."/>
            <person name="Labutti K."/>
            <person name="Lindquist E.A."/>
            <person name="Lipzen A."/>
            <person name="Ohm R.A."/>
            <person name="Wang M."/>
            <person name="Grigoriev I.V."/>
            <person name="Zambonelli A."/>
            <person name="Martin F.M."/>
        </authorList>
    </citation>
    <scope>NUCLEOTIDE SEQUENCE [LARGE SCALE GENOMIC DNA]</scope>
    <source>
        <strain evidence="8 9">Tbo3840</strain>
    </source>
</reference>
<dbReference type="GO" id="GO:0042274">
    <property type="term" value="P:ribosomal small subunit biogenesis"/>
    <property type="evidence" value="ECO:0007669"/>
    <property type="project" value="UniProtKB-UniRule"/>
</dbReference>
<keyword evidence="4 7" id="KW-0547">Nucleotide-binding</keyword>
<protein>
    <recommendedName>
        <fullName evidence="7">Adenylate kinase isoenzyme 6 homolog</fullName>
        <shortName evidence="7">AK6</shortName>
        <ecNumber evidence="7">2.7.4.3</ecNumber>
    </recommendedName>
    <alternativeName>
        <fullName evidence="7">Dual activity adenylate kinase/ATPase</fullName>
        <shortName evidence="7">AK/ATPase</shortName>
    </alternativeName>
</protein>
<evidence type="ECO:0000256" key="7">
    <source>
        <dbReference type="HAMAP-Rule" id="MF_03173"/>
    </source>
</evidence>
<evidence type="ECO:0000256" key="1">
    <source>
        <dbReference type="ARBA" id="ARBA00022517"/>
    </source>
</evidence>
<dbReference type="PANTHER" id="PTHR12595:SF0">
    <property type="entry name" value="ADENYLATE KINASE ISOENZYME 6"/>
    <property type="match status" value="1"/>
</dbReference>
<dbReference type="GO" id="GO:0006364">
    <property type="term" value="P:rRNA processing"/>
    <property type="evidence" value="ECO:0007669"/>
    <property type="project" value="UniProtKB-KW"/>
</dbReference>
<dbReference type="GO" id="GO:0005634">
    <property type="term" value="C:nucleus"/>
    <property type="evidence" value="ECO:0007669"/>
    <property type="project" value="UniProtKB-SubCell"/>
</dbReference>
<evidence type="ECO:0000313" key="8">
    <source>
        <dbReference type="EMBL" id="PUU74652.1"/>
    </source>
</evidence>
<evidence type="ECO:0000256" key="6">
    <source>
        <dbReference type="ARBA" id="ARBA00022840"/>
    </source>
</evidence>
<comment type="subcellular location">
    <subcellularLocation>
        <location evidence="7">Cytoplasm</location>
    </subcellularLocation>
    <subcellularLocation>
        <location evidence="7">Nucleus</location>
    </subcellularLocation>
</comment>
<keyword evidence="8" id="KW-0378">Hydrolase</keyword>
<dbReference type="PANTHER" id="PTHR12595">
    <property type="entry name" value="POS9-ACTIVATING FACTOR FAP7-RELATED"/>
    <property type="match status" value="1"/>
</dbReference>
<feature type="binding site" evidence="7">
    <location>
        <position position="15"/>
    </location>
    <ligand>
        <name>ATP</name>
        <dbReference type="ChEBI" id="CHEBI:30616"/>
    </ligand>
</feature>
<comment type="function">
    <text evidence="7">Broad-specificity nucleoside monophosphate (NMP) kinase that catalyzes the reversible transfer of the terminal phosphate group between nucleoside triphosphates and monophosphates. Has also ATPase activity. Involved in the late cytoplasmic maturation steps of the 40S ribosomal particles, specifically 18S rRNA maturation. While NMP activity is not required for ribosome maturation, ATPase activity is. Associates transiently with small ribosomal subunit protein uS11. ATP hydrolysis breaks the interaction with uS11. May temporarily remove uS11 from the ribosome to enable a conformational change of the ribosomal RNA that is needed for the final maturation step of the small ribosomal subunit. Its NMP activity may have a role in nuclear energy homeostasis.</text>
</comment>
<comment type="catalytic activity">
    <reaction evidence="7">
        <text>AMP + ATP = 2 ADP</text>
        <dbReference type="Rhea" id="RHEA:12973"/>
        <dbReference type="ChEBI" id="CHEBI:30616"/>
        <dbReference type="ChEBI" id="CHEBI:456215"/>
        <dbReference type="ChEBI" id="CHEBI:456216"/>
        <dbReference type="EC" id="2.7.4.3"/>
    </reaction>
</comment>
<feature type="binding site" evidence="7">
    <location>
        <position position="18"/>
    </location>
    <ligand>
        <name>ATP</name>
        <dbReference type="ChEBI" id="CHEBI:30616"/>
    </ligand>
</feature>
<dbReference type="EC" id="2.7.4.3" evidence="7"/>
<dbReference type="HAMAP" id="MF_00039">
    <property type="entry name" value="Adenylate_kinase_AK6"/>
    <property type="match status" value="1"/>
</dbReference>
<dbReference type="GO" id="GO:0016887">
    <property type="term" value="F:ATP hydrolysis activity"/>
    <property type="evidence" value="ECO:0007669"/>
    <property type="project" value="UniProtKB-UniRule"/>
</dbReference>
<dbReference type="OrthoDB" id="10251185at2759"/>
<dbReference type="GO" id="GO:0004017">
    <property type="term" value="F:AMP kinase activity"/>
    <property type="evidence" value="ECO:0007669"/>
    <property type="project" value="UniProtKB-UniRule"/>
</dbReference>
<dbReference type="STRING" id="42251.A0A2T6ZGP4"/>